<evidence type="ECO:0000313" key="2">
    <source>
        <dbReference type="EMBL" id="CDH04943.1"/>
    </source>
</evidence>
<dbReference type="HOGENOM" id="CLU_046670_14_0_6"/>
<feature type="domain" description="KilA-N DNA-binding" evidence="1">
    <location>
        <begin position="23"/>
        <end position="119"/>
    </location>
</feature>
<evidence type="ECO:0000313" key="3">
    <source>
        <dbReference type="Proteomes" id="UP000028483"/>
    </source>
</evidence>
<dbReference type="Proteomes" id="UP000028483">
    <property type="component" value="Unassembled WGS sequence"/>
</dbReference>
<reference evidence="2" key="1">
    <citation type="submission" date="2013-07" db="EMBL/GenBank/DDBJ databases">
        <title>Sub-species coevolution in mutualistic symbiosis.</title>
        <authorList>
            <person name="Murfin K."/>
            <person name="Klassen J."/>
            <person name="Lee M."/>
            <person name="Forst S."/>
            <person name="Stock P."/>
            <person name="Goodrich-Blair H."/>
        </authorList>
    </citation>
    <scope>NUCLEOTIDE SEQUENCE [LARGE SCALE GENOMIC DNA]</scope>
    <source>
        <strain evidence="2">Oregonense</strain>
    </source>
</reference>
<sequence length="289" mass="32854">MLSIPVNEVCKSSNSVQSMTAIMHNSIPVITTELLAGVYGTDVVRIRQNHARNTDRFYEGKHFFIIKGKELQEFKNRVSLSYSVDSNKLTESQPVELVGKRARSLTLWTERGAARHAKMLDTDQAWNVFEKLEDFYFNQKEAEPVATKTTTQSRTPLRGLVNTIMGKYGLNSKKLFQMVHHEFGVNHIDELTHEQLPSAIEYLATKVIEGELLGKEELPIPNGYSGFTGRLLMELENGETIYSQALTPKHHVSTLNDFMEIAQRAGYLLIHKEDMQPMMKALEGYKFNA</sequence>
<dbReference type="EMBL" id="CBSX010000069">
    <property type="protein sequence ID" value="CDH04943.1"/>
    <property type="molecule type" value="Genomic_DNA"/>
</dbReference>
<organism evidence="2 3">
    <name type="scientific">Xenorhabdus bovienii str. oregonense</name>
    <dbReference type="NCBI Taxonomy" id="1398202"/>
    <lineage>
        <taxon>Bacteria</taxon>
        <taxon>Pseudomonadati</taxon>
        <taxon>Pseudomonadota</taxon>
        <taxon>Gammaproteobacteria</taxon>
        <taxon>Enterobacterales</taxon>
        <taxon>Morganellaceae</taxon>
        <taxon>Xenorhabdus</taxon>
    </lineage>
</organism>
<comment type="caution">
    <text evidence="2">The sequence shown here is derived from an EMBL/GenBank/DDBJ whole genome shotgun (WGS) entry which is preliminary data.</text>
</comment>
<proteinExistence type="predicted"/>
<dbReference type="AlphaFoldDB" id="A0A077P2M2"/>
<dbReference type="InterPro" id="IPR018873">
    <property type="entry name" value="KilA-N_DNA-bd_domain"/>
</dbReference>
<evidence type="ECO:0000259" key="1">
    <source>
        <dbReference type="Pfam" id="PF10543"/>
    </source>
</evidence>
<gene>
    <name evidence="2" type="ORF">XBO1_1600006</name>
</gene>
<name>A0A077P2M2_XENBV</name>
<dbReference type="Pfam" id="PF10543">
    <property type="entry name" value="ORF6N"/>
    <property type="match status" value="1"/>
</dbReference>
<dbReference type="RefSeq" id="WP_051894536.1">
    <property type="nucleotide sequence ID" value="NZ_CAWLUU010000140.1"/>
</dbReference>
<protein>
    <recommendedName>
        <fullName evidence="1">KilA-N DNA-binding domain-containing protein</fullName>
    </recommendedName>
</protein>
<accession>A0A077P2M2</accession>